<reference evidence="6" key="2">
    <citation type="journal article" date="2010" name="Stand. Genomic Sci.">
        <title>Complete genome sequence of Thermaerobacter marianensis type strain (7p75aT).</title>
        <authorList>
            <person name="Han C."/>
            <person name="Gu W."/>
            <person name="Zhang X."/>
            <person name="Lapidus A."/>
            <person name="Nolan M."/>
            <person name="Copeland A."/>
            <person name="Lucas S."/>
            <person name="Glavina Del Rio T."/>
            <person name="Tice H."/>
            <person name="Cheng J."/>
            <person name="Tapia R."/>
            <person name="Goodwin L."/>
            <person name="Pitluck S."/>
            <person name="Pagani I."/>
            <person name="Ivanova N."/>
            <person name="Mavromatis K."/>
            <person name="Mikhailova N."/>
            <person name="Pati A."/>
            <person name="Chen A."/>
            <person name="Palaniappan K."/>
            <person name="Land M."/>
            <person name="Hauser L."/>
            <person name="Chang Y."/>
            <person name="Jeffries C."/>
            <person name="Schneider S."/>
            <person name="Rohde M."/>
            <person name="Goker M."/>
            <person name="Pukall R."/>
            <person name="Woyke T."/>
            <person name="Bristow J."/>
            <person name="Eisen J."/>
            <person name="Markowitz V."/>
            <person name="Hugenholtz P."/>
            <person name="Kyrpides N."/>
            <person name="Klenk H."/>
            <person name="Detter J."/>
        </authorList>
    </citation>
    <scope>NUCLEOTIDE SEQUENCE [LARGE SCALE GENOMIC DNA]</scope>
    <source>
        <strain evidence="6">ATCC 700841 / DSM 12885 / JCM 10246 / 7p75a</strain>
    </source>
</reference>
<dbReference type="HOGENOM" id="CLU_032377_0_0_9"/>
<dbReference type="eggNOG" id="COG0438">
    <property type="taxonomic scope" value="Bacteria"/>
</dbReference>
<dbReference type="GO" id="GO:0016757">
    <property type="term" value="F:glycosyltransferase activity"/>
    <property type="evidence" value="ECO:0007669"/>
    <property type="project" value="UniProtKB-KW"/>
</dbReference>
<dbReference type="CDD" id="cd03794">
    <property type="entry name" value="GT4_WbuB-like"/>
    <property type="match status" value="1"/>
</dbReference>
<dbReference type="STRING" id="644966.Tmar_0646"/>
<name>E6SHR9_THEM7</name>
<dbReference type="EMBL" id="CP002344">
    <property type="protein sequence ID" value="ADU50766.1"/>
    <property type="molecule type" value="Genomic_DNA"/>
</dbReference>
<gene>
    <name evidence="5" type="ordered locus">Tmar_0646</name>
</gene>
<dbReference type="Pfam" id="PF13692">
    <property type="entry name" value="Glyco_trans_1_4"/>
    <property type="match status" value="1"/>
</dbReference>
<dbReference type="Pfam" id="PF13439">
    <property type="entry name" value="Glyco_transf_4"/>
    <property type="match status" value="1"/>
</dbReference>
<dbReference type="InterPro" id="IPR028098">
    <property type="entry name" value="Glyco_trans_4-like_N"/>
</dbReference>
<evidence type="ECO:0000256" key="3">
    <source>
        <dbReference type="SAM" id="MobiDB-lite"/>
    </source>
</evidence>
<evidence type="ECO:0000313" key="5">
    <source>
        <dbReference type="EMBL" id="ADU50766.1"/>
    </source>
</evidence>
<dbReference type="PANTHER" id="PTHR12526">
    <property type="entry name" value="GLYCOSYLTRANSFERASE"/>
    <property type="match status" value="1"/>
</dbReference>
<reference evidence="5 6" key="1">
    <citation type="journal article" date="2010" name="Stand. Genomic Sci.">
        <title>Complete genome sequence of Thermaerobacter marianensis type strain (7p75a).</title>
        <authorList>
            <person name="Han C."/>
            <person name="Gu W."/>
            <person name="Zhang X."/>
            <person name="Lapidus A."/>
            <person name="Nolan M."/>
            <person name="Copeland A."/>
            <person name="Lucas S."/>
            <person name="Del Rio T.G."/>
            <person name="Tice H."/>
            <person name="Cheng J.F."/>
            <person name="Tapia R."/>
            <person name="Goodwin L."/>
            <person name="Pitluck S."/>
            <person name="Pagani I."/>
            <person name="Ivanova N."/>
            <person name="Mavromatis K."/>
            <person name="Mikhailova N."/>
            <person name="Pati A."/>
            <person name="Chen A."/>
            <person name="Palaniappan K."/>
            <person name="Land M."/>
            <person name="Hauser L."/>
            <person name="Chang Y.J."/>
            <person name="Jeffries C.D."/>
            <person name="Schneider S."/>
            <person name="Rohde M."/>
            <person name="Goker M."/>
            <person name="Pukall R."/>
            <person name="Woyke T."/>
            <person name="Bristow J."/>
            <person name="Eisen J.A."/>
            <person name="Markowitz V."/>
            <person name="Hugenholtz P."/>
            <person name="Kyrpides N.C."/>
            <person name="Klenk H.P."/>
            <person name="Detter J.C."/>
        </authorList>
    </citation>
    <scope>NUCLEOTIDE SEQUENCE [LARGE SCALE GENOMIC DNA]</scope>
    <source>
        <strain evidence="6">ATCC 700841 / DSM 12885 / JCM 10246 / 7p75a</strain>
    </source>
</reference>
<keyword evidence="2 5" id="KW-0808">Transferase</keyword>
<organism evidence="5 6">
    <name type="scientific">Thermaerobacter marianensis (strain ATCC 700841 / DSM 12885 / JCM 10246 / 7p75a)</name>
    <dbReference type="NCBI Taxonomy" id="644966"/>
    <lineage>
        <taxon>Bacteria</taxon>
        <taxon>Bacillati</taxon>
        <taxon>Bacillota</taxon>
        <taxon>Clostridia</taxon>
        <taxon>Eubacteriales</taxon>
        <taxon>Clostridiales Family XVII. Incertae Sedis</taxon>
        <taxon>Thermaerobacter</taxon>
    </lineage>
</organism>
<evidence type="ECO:0000256" key="2">
    <source>
        <dbReference type="ARBA" id="ARBA00022679"/>
    </source>
</evidence>
<keyword evidence="1" id="KW-0328">Glycosyltransferase</keyword>
<dbReference type="KEGG" id="tmr:Tmar_0646"/>
<dbReference type="SUPFAM" id="SSF53756">
    <property type="entry name" value="UDP-Glycosyltransferase/glycogen phosphorylase"/>
    <property type="match status" value="1"/>
</dbReference>
<feature type="domain" description="Glycosyltransferase subfamily 4-like N-terminal" evidence="4">
    <location>
        <begin position="140"/>
        <end position="270"/>
    </location>
</feature>
<feature type="region of interest" description="Disordered" evidence="3">
    <location>
        <begin position="96"/>
        <end position="118"/>
    </location>
</feature>
<dbReference type="AlphaFoldDB" id="E6SHR9"/>
<accession>E6SHR9</accession>
<keyword evidence="6" id="KW-1185">Reference proteome</keyword>
<protein>
    <submittedName>
        <fullName evidence="5">Glycosyl transferase group 1</fullName>
    </submittedName>
</protein>
<proteinExistence type="predicted"/>
<sequence length="488" mass="54604">MNQATRPRPADGMADGLKNLLMVACYFPPIGGGGVQRALKMAKYLPQFGWRPLVLALDPVWHVSLDPTLLEELPPEVVVHRVREWRPRVLAGPVGPARAAVTATGTGPEGTPSQEHGAALAGWPSGRWSAAGWRRRFVQWMKRARMYVLIPDDRILWYVPAVREGRRMLARYGARALLSTSGPYTDHLVGLALRRHSGLPWVADFRDPWTQNLHRSGIAWREALEERMERAVMREADVVLTVTRSFADGFRSKYGDVIRRLEVIHNGFDAADFAGIVPERVEGRCTFVYTGIFYRERNPRPLLRAVRRLIDRGAVDRRRLRLRFAGVFDYPGYTENADAVRELELGDVVEVLGHVPHRRAVALLKGADVLLLINDVDPAFGGAFIPGKLFEYMAAQRPILALSVPGEAASVVERFGLGEVVPPEDDAAIEAAVLRFYRRWERGELAGPQPLPPEAHRRYERREQARALAELLDELVEARGRAAAGAGR</sequence>
<evidence type="ECO:0000259" key="4">
    <source>
        <dbReference type="Pfam" id="PF13439"/>
    </source>
</evidence>
<dbReference type="PANTHER" id="PTHR12526:SF510">
    <property type="entry name" value="D-INOSITOL 3-PHOSPHATE GLYCOSYLTRANSFERASE"/>
    <property type="match status" value="1"/>
</dbReference>
<evidence type="ECO:0000256" key="1">
    <source>
        <dbReference type="ARBA" id="ARBA00022676"/>
    </source>
</evidence>
<evidence type="ECO:0000313" key="6">
    <source>
        <dbReference type="Proteomes" id="UP000008915"/>
    </source>
</evidence>
<dbReference type="Proteomes" id="UP000008915">
    <property type="component" value="Chromosome"/>
</dbReference>
<dbReference type="Gene3D" id="3.40.50.2000">
    <property type="entry name" value="Glycogen Phosphorylase B"/>
    <property type="match status" value="2"/>
</dbReference>